<organism evidence="2 3">
    <name type="scientific">Oldenlandia corymbosa var. corymbosa</name>
    <dbReference type="NCBI Taxonomy" id="529605"/>
    <lineage>
        <taxon>Eukaryota</taxon>
        <taxon>Viridiplantae</taxon>
        <taxon>Streptophyta</taxon>
        <taxon>Embryophyta</taxon>
        <taxon>Tracheophyta</taxon>
        <taxon>Spermatophyta</taxon>
        <taxon>Magnoliopsida</taxon>
        <taxon>eudicotyledons</taxon>
        <taxon>Gunneridae</taxon>
        <taxon>Pentapetalae</taxon>
        <taxon>asterids</taxon>
        <taxon>lamiids</taxon>
        <taxon>Gentianales</taxon>
        <taxon>Rubiaceae</taxon>
        <taxon>Rubioideae</taxon>
        <taxon>Spermacoceae</taxon>
        <taxon>Hedyotis-Oldenlandia complex</taxon>
        <taxon>Oldenlandia</taxon>
    </lineage>
</organism>
<name>A0AAV1C4I6_OLDCO</name>
<dbReference type="InterPro" id="IPR036397">
    <property type="entry name" value="RNaseH_sf"/>
</dbReference>
<dbReference type="InterPro" id="IPR052929">
    <property type="entry name" value="RNase_H-like_EbsB-rel"/>
</dbReference>
<accession>A0AAV1C4I6</accession>
<dbReference type="GO" id="GO:0004523">
    <property type="term" value="F:RNA-DNA hybrid ribonuclease activity"/>
    <property type="evidence" value="ECO:0007669"/>
    <property type="project" value="InterPro"/>
</dbReference>
<dbReference type="PANTHER" id="PTHR47074:SF11">
    <property type="entry name" value="REVERSE TRANSCRIPTASE-LIKE PROTEIN"/>
    <property type="match status" value="1"/>
</dbReference>
<feature type="domain" description="RNase H type-1" evidence="1">
    <location>
        <begin position="58"/>
        <end position="160"/>
    </location>
</feature>
<dbReference type="Pfam" id="PF13456">
    <property type="entry name" value="RVT_3"/>
    <property type="match status" value="1"/>
</dbReference>
<protein>
    <submittedName>
        <fullName evidence="2">OLC1v1025314C1</fullName>
    </submittedName>
</protein>
<dbReference type="CDD" id="cd06222">
    <property type="entry name" value="RNase_H_like"/>
    <property type="match status" value="1"/>
</dbReference>
<reference evidence="2" key="1">
    <citation type="submission" date="2023-03" db="EMBL/GenBank/DDBJ databases">
        <authorList>
            <person name="Julca I."/>
        </authorList>
    </citation>
    <scope>NUCLEOTIDE SEQUENCE</scope>
</reference>
<dbReference type="InterPro" id="IPR044730">
    <property type="entry name" value="RNase_H-like_dom_plant"/>
</dbReference>
<dbReference type="Proteomes" id="UP001161247">
    <property type="component" value="Chromosome 1"/>
</dbReference>
<dbReference type="AlphaFoldDB" id="A0AAV1C4I6"/>
<dbReference type="GO" id="GO:0003676">
    <property type="term" value="F:nucleic acid binding"/>
    <property type="evidence" value="ECO:0007669"/>
    <property type="project" value="InterPro"/>
</dbReference>
<dbReference type="SUPFAM" id="SSF53098">
    <property type="entry name" value="Ribonuclease H-like"/>
    <property type="match status" value="1"/>
</dbReference>
<dbReference type="PANTHER" id="PTHR47074">
    <property type="entry name" value="BNAC02G40300D PROTEIN"/>
    <property type="match status" value="1"/>
</dbReference>
<evidence type="ECO:0000259" key="1">
    <source>
        <dbReference type="Pfam" id="PF13456"/>
    </source>
</evidence>
<dbReference type="EMBL" id="OX459118">
    <property type="protein sequence ID" value="CAI9090529.1"/>
    <property type="molecule type" value="Genomic_DNA"/>
</dbReference>
<evidence type="ECO:0000313" key="3">
    <source>
        <dbReference type="Proteomes" id="UP001161247"/>
    </source>
</evidence>
<dbReference type="Gene3D" id="3.30.420.10">
    <property type="entry name" value="Ribonuclease H-like superfamily/Ribonuclease H"/>
    <property type="match status" value="1"/>
</dbReference>
<sequence>MAEWKLFFRISKTKDRFGRKRSLGVSPRHVGRSRTSISDQKRWSLSRERIQGSRSLGILSAQGQLIICGSETYAVSSAEMSEARACLAGLVQARHMGITNCQLQTDSQIMVDTTHGRRTCPLLLELLFDEIFLLLSLISNVIVRKVPRDNVEAVHMLAKATLRLSA</sequence>
<gene>
    <name evidence="2" type="ORF">OLC1_LOCUS2677</name>
</gene>
<keyword evidence="3" id="KW-1185">Reference proteome</keyword>
<proteinExistence type="predicted"/>
<dbReference type="InterPro" id="IPR012337">
    <property type="entry name" value="RNaseH-like_sf"/>
</dbReference>
<evidence type="ECO:0000313" key="2">
    <source>
        <dbReference type="EMBL" id="CAI9090529.1"/>
    </source>
</evidence>
<dbReference type="InterPro" id="IPR002156">
    <property type="entry name" value="RNaseH_domain"/>
</dbReference>